<keyword evidence="1" id="KW-0472">Membrane</keyword>
<dbReference type="EMBL" id="RCZI01000002">
    <property type="protein sequence ID" value="TPG29031.1"/>
    <property type="molecule type" value="Genomic_DNA"/>
</dbReference>
<dbReference type="PANTHER" id="PTHR38690:SF1">
    <property type="entry name" value="PROTEASE"/>
    <property type="match status" value="1"/>
</dbReference>
<accession>A0A502DXL7</accession>
<dbReference type="InterPro" id="IPR011836">
    <property type="entry name" value="YhdP"/>
</dbReference>
<sequence>MNDTASHPSRLLKITAVTATWMLGLLIAAWSLFALSVVVLHGWIVPRIGDYREAIEAQASRAIGVPVRIGAISARSGTLFPVFELRDVVLQDAQQRDALRLERVVASLSPRSIWRLNFAQVHIANPQLDVRLDAAGKLHVAGLDMSTETSGESRGADWFFAQREFVIEGGTVRWTDERRRAEPLLLTDVRFIARNNGRRHALRLDATPPAGWGERFTLRGRFRQPLLSVRSGDWHRWNGEMYAELPHIDVQRLGRYVSLDARIREGRGGVRAWADIRDGQVVGGAADLALERVDASLDTGLEPLVLRAVTGRLAGRLNDATLEFSTTNLQFDTADGLRWPGGNLWFQHTPTQGRSPERGALKADRLDLAALALIAARLPLGDATHQALAAYAPRGVVERIDAQWQGALGAPNTYQARGSVSGLSLAAQPAPTATVDAKAQAATRPHAGTPGLRGASVDFDATQDGGKATLAIAQGALEFPGVFEEPLIPIDRLSTQLQWRIDGDKAELQVSDLRFTNADATGEAKASWRTSDPGVSHGRSRYPGVLDLQGQLTRANGTRVHRYLPLDIPKHTRDYVQESVTKGTASTVDFRVRGDLHDMPFMDPRDGEFRIAANVANVDYAYVPPSSVKSGKTLAWPGLAGVSGELIFERAGMRVRNAQGRIAGAPGIEVTKADVQIADMSHHAPVLEVDAQARGPLAELLKVGAPLTGEAATAVAGVRAGGNADYRLRLQLPLETMDKAKVQANVVLGGNELQLAPEAPAVSQVRGTLAFTETGFTLAGVQGRFIGGETHIEGRGRYDGAQPEMSFRAQGNVTAEGLRGAREVDWLRRLAAKAEGGTGYSATLSMREGTPEFSLTSDLQGLALALPAPLAKEAGTAMALQVEKKVVLREARAGTAPLLHDRLSLELGRVASVHYLRDIGGEVPRVLQGAIGVGLPEGETPSAPERGVLATLHLGQFDLPAWQALFGEATGNAVDTGGGGAEPSAYLPTAIAVRAQSLGIGGGRTLHDVVLGGSREGALWRANIDATELSGYAEYRQSQDGRIYARLSRLKIAATEAKDVESLLDEQPGALPALDIVVEDFELLGRHLGRLEIDAVNRGGARREWRLNKLAFTMPEAAFTAQGSWAGNDAAQRRTSMNFKLEMADAGALLARFNMKDVIRRGRGRLEGEVDWRGSPLSLDYPSLNGQLHIDVGTGQFLKADPGLAKLLGVLSLQALPRRLTLDFRDVFSEGFAFDFIRGDAKIVRGVASTNNLQMKGVNAAALMDGSADIARETQSLRVVVVPEINAGTAALVATAINPVIGLSTFLAQMLLSKPLAAAATQEFQIEGTWTDPTIVKVPRRSAPAPAVEMPKESPP</sequence>
<comment type="caution">
    <text evidence="3">The sequence shown here is derived from an EMBL/GenBank/DDBJ whole genome shotgun (WGS) entry which is preliminary data.</text>
</comment>
<proteinExistence type="predicted"/>
<dbReference type="Pfam" id="PF13116">
    <property type="entry name" value="YhdP"/>
    <property type="match status" value="1"/>
</dbReference>
<dbReference type="InterPro" id="IPR025263">
    <property type="entry name" value="YhdP_central"/>
</dbReference>
<evidence type="ECO:0000313" key="3">
    <source>
        <dbReference type="EMBL" id="TPG29031.1"/>
    </source>
</evidence>
<keyword evidence="1" id="KW-0812">Transmembrane</keyword>
<organism evidence="3 4">
    <name type="scientific">Variovorax guangxiensis</name>
    <dbReference type="NCBI Taxonomy" id="1775474"/>
    <lineage>
        <taxon>Bacteria</taxon>
        <taxon>Pseudomonadati</taxon>
        <taxon>Pseudomonadota</taxon>
        <taxon>Betaproteobacteria</taxon>
        <taxon>Burkholderiales</taxon>
        <taxon>Comamonadaceae</taxon>
        <taxon>Variovorax</taxon>
    </lineage>
</organism>
<evidence type="ECO:0000256" key="1">
    <source>
        <dbReference type="SAM" id="Phobius"/>
    </source>
</evidence>
<feature type="transmembrane region" description="Helical" evidence="1">
    <location>
        <begin position="21"/>
        <end position="44"/>
    </location>
</feature>
<dbReference type="RefSeq" id="WP_140841148.1">
    <property type="nucleotide sequence ID" value="NZ_RCZI01000002.1"/>
</dbReference>
<protein>
    <submittedName>
        <fullName evidence="3">TIGR02099 family protein</fullName>
    </submittedName>
</protein>
<keyword evidence="1" id="KW-1133">Transmembrane helix</keyword>
<reference evidence="3 4" key="1">
    <citation type="journal article" date="2019" name="Environ. Microbiol.">
        <title>Species interactions and distinct microbial communities in high Arctic permafrost affected cryosols are associated with the CH4 and CO2 gas fluxes.</title>
        <authorList>
            <person name="Altshuler I."/>
            <person name="Hamel J."/>
            <person name="Turney S."/>
            <person name="Magnuson E."/>
            <person name="Levesque R."/>
            <person name="Greer C."/>
            <person name="Whyte L.G."/>
        </authorList>
    </citation>
    <scope>NUCLEOTIDE SEQUENCE [LARGE SCALE GENOMIC DNA]</scope>
    <source>
        <strain evidence="3 4">S06.C</strain>
    </source>
</reference>
<dbReference type="NCBIfam" id="TIGR02099">
    <property type="entry name" value="YhdP family protein"/>
    <property type="match status" value="1"/>
</dbReference>
<dbReference type="OrthoDB" id="8521382at2"/>
<name>A0A502DXL7_9BURK</name>
<evidence type="ECO:0000259" key="2">
    <source>
        <dbReference type="Pfam" id="PF13116"/>
    </source>
</evidence>
<gene>
    <name evidence="3" type="ORF">EAH82_09680</name>
</gene>
<feature type="domain" description="YhdP central" evidence="2">
    <location>
        <begin position="20"/>
        <end position="1335"/>
    </location>
</feature>
<dbReference type="Proteomes" id="UP000319212">
    <property type="component" value="Unassembled WGS sequence"/>
</dbReference>
<dbReference type="PANTHER" id="PTHR38690">
    <property type="entry name" value="PROTEASE-RELATED"/>
    <property type="match status" value="1"/>
</dbReference>
<evidence type="ECO:0000313" key="4">
    <source>
        <dbReference type="Proteomes" id="UP000319212"/>
    </source>
</evidence>